<dbReference type="PROSITE" id="PS51035">
    <property type="entry name" value="BAG"/>
    <property type="match status" value="1"/>
</dbReference>
<dbReference type="GO" id="GO:0051087">
    <property type="term" value="F:protein-folding chaperone binding"/>
    <property type="evidence" value="ECO:0007669"/>
    <property type="project" value="InterPro"/>
</dbReference>
<dbReference type="PANTHER" id="PTHR33322">
    <property type="entry name" value="BAG DOMAIN CONTAINING PROTEIN, EXPRESSED"/>
    <property type="match status" value="1"/>
</dbReference>
<dbReference type="PROSITE" id="PS50096">
    <property type="entry name" value="IQ"/>
    <property type="match status" value="1"/>
</dbReference>
<dbReference type="AlphaFoldDB" id="A0A2I0XHJ2"/>
<proteinExistence type="predicted"/>
<gene>
    <name evidence="5" type="primary">BAG5</name>
    <name evidence="5" type="ORF">MA16_Dca008465</name>
</gene>
<dbReference type="InterPro" id="IPR000048">
    <property type="entry name" value="IQ_motif_EF-hand-BS"/>
</dbReference>
<organism evidence="5 6">
    <name type="scientific">Dendrobium catenatum</name>
    <dbReference type="NCBI Taxonomy" id="906689"/>
    <lineage>
        <taxon>Eukaryota</taxon>
        <taxon>Viridiplantae</taxon>
        <taxon>Streptophyta</taxon>
        <taxon>Embryophyta</taxon>
        <taxon>Tracheophyta</taxon>
        <taxon>Spermatophyta</taxon>
        <taxon>Magnoliopsida</taxon>
        <taxon>Liliopsida</taxon>
        <taxon>Asparagales</taxon>
        <taxon>Orchidaceae</taxon>
        <taxon>Epidendroideae</taxon>
        <taxon>Malaxideae</taxon>
        <taxon>Dendrobiinae</taxon>
        <taxon>Dendrobium</taxon>
    </lineage>
</organism>
<evidence type="ECO:0000256" key="1">
    <source>
        <dbReference type="ARBA" id="ARBA00023186"/>
    </source>
</evidence>
<dbReference type="Pfam" id="PF02179">
    <property type="entry name" value="BAG"/>
    <property type="match status" value="1"/>
</dbReference>
<dbReference type="InterPro" id="IPR036533">
    <property type="entry name" value="BAG_dom_sf"/>
</dbReference>
<keyword evidence="1" id="KW-0143">Chaperone</keyword>
<dbReference type="InterPro" id="IPR040400">
    <property type="entry name" value="BAG5/6/7/8"/>
</dbReference>
<reference evidence="5 6" key="1">
    <citation type="journal article" date="2016" name="Sci. Rep.">
        <title>The Dendrobium catenatum Lindl. genome sequence provides insights into polysaccharide synthase, floral development and adaptive evolution.</title>
        <authorList>
            <person name="Zhang G.Q."/>
            <person name="Xu Q."/>
            <person name="Bian C."/>
            <person name="Tsai W.C."/>
            <person name="Yeh C.M."/>
            <person name="Liu K.W."/>
            <person name="Yoshida K."/>
            <person name="Zhang L.S."/>
            <person name="Chang S.B."/>
            <person name="Chen F."/>
            <person name="Shi Y."/>
            <person name="Su Y.Y."/>
            <person name="Zhang Y.Q."/>
            <person name="Chen L.J."/>
            <person name="Yin Y."/>
            <person name="Lin M."/>
            <person name="Huang H."/>
            <person name="Deng H."/>
            <person name="Wang Z.W."/>
            <person name="Zhu S.L."/>
            <person name="Zhao X."/>
            <person name="Deng C."/>
            <person name="Niu S.C."/>
            <person name="Huang J."/>
            <person name="Wang M."/>
            <person name="Liu G.H."/>
            <person name="Yang H.J."/>
            <person name="Xiao X.J."/>
            <person name="Hsiao Y.Y."/>
            <person name="Wu W.L."/>
            <person name="Chen Y.Y."/>
            <person name="Mitsuda N."/>
            <person name="Ohme-Takagi M."/>
            <person name="Luo Y.B."/>
            <person name="Van de Peer Y."/>
            <person name="Liu Z.J."/>
        </authorList>
    </citation>
    <scope>NUCLEOTIDE SEQUENCE [LARGE SCALE GENOMIC DNA]</scope>
    <source>
        <tissue evidence="5">The whole plant</tissue>
    </source>
</reference>
<sequence length="445" mass="50571">MANPFYRSHWNPIRNGYYPQAQIQPESTKPKVISIPVQFVGSDNATRKKTPAPATKTDTATPTGEARVAAAVTIQRSVRGFLVRKNVRLVRQIAGEVEEIERKVREEERKIRLDARERILVSETLMALLLRLDTVRGVRDFRKRVIRRVISLQEKIDFLSAAAVDGPITLSEESSIDLEKTTDQTLHLDEMEEEKTEFDMEMYETVESPKISSDTIATVDGTISRSCADQNLDAEEETHEADTVLEMEILAEAESSERQSDLTEAADGPISSRSLEDDQKSFVKLAEESLIDHEKIADQTLDLELLRRNENDADLEVNIPATLESPKRKSDLIDIDLVQDGSRSSELEEEIHKADEEEASLVVESLEAKREDEMRMREMVERMALENDRLKEMVAQLCSTSSKQFQVMEGLADRLEHLERLVHHRMDRRKKRRSIAPCSALSSAN</sequence>
<dbReference type="EMBL" id="KZ501875">
    <property type="protein sequence ID" value="PKU87369.1"/>
    <property type="molecule type" value="Genomic_DNA"/>
</dbReference>
<name>A0A2I0XHJ2_9ASPA</name>
<dbReference type="SUPFAM" id="SSF63491">
    <property type="entry name" value="BAG domain"/>
    <property type="match status" value="1"/>
</dbReference>
<evidence type="ECO:0000313" key="5">
    <source>
        <dbReference type="EMBL" id="PKU87369.1"/>
    </source>
</evidence>
<dbReference type="Proteomes" id="UP000233837">
    <property type="component" value="Unassembled WGS sequence"/>
</dbReference>
<dbReference type="Pfam" id="PF00612">
    <property type="entry name" value="IQ"/>
    <property type="match status" value="1"/>
</dbReference>
<protein>
    <submittedName>
        <fullName evidence="5">BAG family molecular chaperone regulator 5, mitochondrial</fullName>
    </submittedName>
</protein>
<keyword evidence="2" id="KW-0175">Coiled coil</keyword>
<feature type="coiled-coil region" evidence="2">
    <location>
        <begin position="90"/>
        <end position="117"/>
    </location>
</feature>
<reference evidence="5 6" key="2">
    <citation type="journal article" date="2017" name="Nature">
        <title>The Apostasia genome and the evolution of orchids.</title>
        <authorList>
            <person name="Zhang G.Q."/>
            <person name="Liu K.W."/>
            <person name="Li Z."/>
            <person name="Lohaus R."/>
            <person name="Hsiao Y.Y."/>
            <person name="Niu S.C."/>
            <person name="Wang J.Y."/>
            <person name="Lin Y.C."/>
            <person name="Xu Q."/>
            <person name="Chen L.J."/>
            <person name="Yoshida K."/>
            <person name="Fujiwara S."/>
            <person name="Wang Z.W."/>
            <person name="Zhang Y.Q."/>
            <person name="Mitsuda N."/>
            <person name="Wang M."/>
            <person name="Liu G.H."/>
            <person name="Pecoraro L."/>
            <person name="Huang H.X."/>
            <person name="Xiao X.J."/>
            <person name="Lin M."/>
            <person name="Wu X.Y."/>
            <person name="Wu W.L."/>
            <person name="Chen Y.Y."/>
            <person name="Chang S.B."/>
            <person name="Sakamoto S."/>
            <person name="Ohme-Takagi M."/>
            <person name="Yagi M."/>
            <person name="Zeng S.J."/>
            <person name="Shen C.Y."/>
            <person name="Yeh C.M."/>
            <person name="Luo Y.B."/>
            <person name="Tsai W.C."/>
            <person name="Van de Peer Y."/>
            <person name="Liu Z.J."/>
        </authorList>
    </citation>
    <scope>NUCLEOTIDE SEQUENCE [LARGE SCALE GENOMIC DNA]</scope>
    <source>
        <tissue evidence="5">The whole plant</tissue>
    </source>
</reference>
<feature type="coiled-coil region" evidence="2">
    <location>
        <begin position="344"/>
        <end position="383"/>
    </location>
</feature>
<dbReference type="PANTHER" id="PTHR33322:SF4">
    <property type="entry name" value="BAG DOMAIN CONTAINING PROTEIN, EXPRESSED"/>
    <property type="match status" value="1"/>
</dbReference>
<dbReference type="SMART" id="SM00264">
    <property type="entry name" value="BAG"/>
    <property type="match status" value="1"/>
</dbReference>
<evidence type="ECO:0000256" key="2">
    <source>
        <dbReference type="SAM" id="Coils"/>
    </source>
</evidence>
<accession>A0A2I0XHJ2</accession>
<feature type="region of interest" description="Disordered" evidence="3">
    <location>
        <begin position="254"/>
        <end position="277"/>
    </location>
</feature>
<evidence type="ECO:0000256" key="3">
    <source>
        <dbReference type="SAM" id="MobiDB-lite"/>
    </source>
</evidence>
<dbReference type="SMART" id="SM00015">
    <property type="entry name" value="IQ"/>
    <property type="match status" value="1"/>
</dbReference>
<dbReference type="InterPro" id="IPR003103">
    <property type="entry name" value="BAG_domain"/>
</dbReference>
<evidence type="ECO:0000313" key="6">
    <source>
        <dbReference type="Proteomes" id="UP000233837"/>
    </source>
</evidence>
<dbReference type="GO" id="GO:0006457">
    <property type="term" value="P:protein folding"/>
    <property type="evidence" value="ECO:0007669"/>
    <property type="project" value="TreeGrafter"/>
</dbReference>
<dbReference type="Gene3D" id="1.20.58.120">
    <property type="entry name" value="BAG domain"/>
    <property type="match status" value="1"/>
</dbReference>
<feature type="domain" description="BAG" evidence="4">
    <location>
        <begin position="86"/>
        <end position="160"/>
    </location>
</feature>
<dbReference type="STRING" id="906689.A0A2I0XHJ2"/>
<keyword evidence="6" id="KW-1185">Reference proteome</keyword>
<dbReference type="GO" id="GO:0009506">
    <property type="term" value="C:plasmodesma"/>
    <property type="evidence" value="ECO:0007669"/>
    <property type="project" value="TreeGrafter"/>
</dbReference>
<evidence type="ECO:0000259" key="4">
    <source>
        <dbReference type="PROSITE" id="PS51035"/>
    </source>
</evidence>
<dbReference type="OrthoDB" id="1923217at2759"/>